<evidence type="ECO:0000256" key="10">
    <source>
        <dbReference type="ARBA" id="ARBA00023204"/>
    </source>
</evidence>
<dbReference type="Gene3D" id="2.40.50.140">
    <property type="entry name" value="Nucleic acid-binding proteins"/>
    <property type="match status" value="1"/>
</dbReference>
<keyword evidence="11" id="KW-0413">Isomerase</keyword>
<evidence type="ECO:0000313" key="19">
    <source>
        <dbReference type="Proteomes" id="UP000680020"/>
    </source>
</evidence>
<dbReference type="Proteomes" id="UP000680020">
    <property type="component" value="Unassembled WGS sequence"/>
</dbReference>
<comment type="caution">
    <text evidence="18">The sequence shown here is derived from an EMBL/GenBank/DDBJ whole genome shotgun (WGS) entry which is preliminary data.</text>
</comment>
<dbReference type="Pfam" id="PF00270">
    <property type="entry name" value="DEAD"/>
    <property type="match status" value="1"/>
</dbReference>
<keyword evidence="5 15" id="KW-0378">Hydrolase</keyword>
<evidence type="ECO:0000256" key="12">
    <source>
        <dbReference type="ARBA" id="ARBA00034617"/>
    </source>
</evidence>
<evidence type="ECO:0000256" key="1">
    <source>
        <dbReference type="ARBA" id="ARBA00007504"/>
    </source>
</evidence>
<comment type="similarity">
    <text evidence="1 15">Belongs to the helicase family. RecG subfamily.</text>
</comment>
<dbReference type="SMART" id="SM00490">
    <property type="entry name" value="HELICc"/>
    <property type="match status" value="1"/>
</dbReference>
<feature type="domain" description="Helicase ATP-binding" evidence="16">
    <location>
        <begin position="272"/>
        <end position="435"/>
    </location>
</feature>
<dbReference type="GO" id="GO:0043138">
    <property type="term" value="F:3'-5' DNA helicase activity"/>
    <property type="evidence" value="ECO:0007669"/>
    <property type="project" value="UniProtKB-EC"/>
</dbReference>
<dbReference type="InterPro" id="IPR012340">
    <property type="entry name" value="NA-bd_OB-fold"/>
</dbReference>
<evidence type="ECO:0000256" key="11">
    <source>
        <dbReference type="ARBA" id="ARBA00023235"/>
    </source>
</evidence>
<gene>
    <name evidence="18" type="primary">recG</name>
    <name evidence="18" type="ORF">J7561_04700</name>
</gene>
<dbReference type="SUPFAM" id="SSF50249">
    <property type="entry name" value="Nucleic acid-binding proteins"/>
    <property type="match status" value="1"/>
</dbReference>
<dbReference type="NCBIfam" id="TIGR00643">
    <property type="entry name" value="recG"/>
    <property type="match status" value="1"/>
</dbReference>
<comment type="catalytic activity">
    <reaction evidence="12 15">
        <text>Couples ATP hydrolysis with the unwinding of duplex DNA by translocating in the 3'-5' direction.</text>
        <dbReference type="EC" id="5.6.2.4"/>
    </reaction>
</comment>
<evidence type="ECO:0000256" key="5">
    <source>
        <dbReference type="ARBA" id="ARBA00022801"/>
    </source>
</evidence>
<sequence length="678" mass="75823">MILQQSVTKLPGVGPKMAKTLEKLHIHTIQDMIFHLPHRYQDRTRLLPIAALHVGDTAVVEVSVVKKEVSQGRKKYLTVWVKDDTGIMQFKFFNFNHGLLKVLDENLLIRAFGEVKKGYPYLEMVHPEFRALHESIAVEERLTPIYPLTAGINQKQMRSMITAALTLTTPESFPSFVSNKYSLSDALHYLHNPPPDANLQQLSEGSHPWQKALALEEVLAYQLALGRARVLDTHKTAIAIALALPAEKALLQSLPYQLTNAQHRVIAEIKEDMMQHSPMMRLVQGDVGAGKTIVATVALLHVAMMKQQAIMIAPTELLAEQHYLTIDKLLSPLGIRVTFLSGGLTAKEKRIRSEAIANGEIEIIVGTHATFQESVEYASLALVIVDEQHRFGVAQRLALQEKNPHHQPHFLMMTATPIPRTLAMIAYADLKHSIIDEKPANRVPITTTLVNHQKRDQLIARLALQCAKGVQAYWVCTLIEANETLSAQAAEETHQTLSMMMPNVRIGLLHGKMKPKEKEAIMLAFKQHELDVLVATTVIEVGVDVPNATIMVIENAERLGLFQLHQLRGRVGRGSQASFCLLMYEPPLSAVAQERLQILQQTEDGFVIAEKDLEIRGTGEIIGTKQTGEVTFKVANMLAHRDIIDRAQQMVPKLIDNDVIVNGLIQRWLSHRTQFISV</sequence>
<dbReference type="InterPro" id="IPR011545">
    <property type="entry name" value="DEAD/DEAH_box_helicase_dom"/>
</dbReference>
<dbReference type="SMART" id="SM00487">
    <property type="entry name" value="DEXDc"/>
    <property type="match status" value="1"/>
</dbReference>
<dbReference type="Pfam" id="PF19833">
    <property type="entry name" value="RecG_dom3_C"/>
    <property type="match status" value="1"/>
</dbReference>
<dbReference type="PANTHER" id="PTHR47964:SF1">
    <property type="entry name" value="ATP-DEPENDENT DNA HELICASE HOMOLOG RECG, CHLOROPLASTIC"/>
    <property type="match status" value="1"/>
</dbReference>
<dbReference type="GO" id="GO:0006310">
    <property type="term" value="P:DNA recombination"/>
    <property type="evidence" value="ECO:0007669"/>
    <property type="project" value="UniProtKB-UniRule"/>
</dbReference>
<evidence type="ECO:0000256" key="7">
    <source>
        <dbReference type="ARBA" id="ARBA00022840"/>
    </source>
</evidence>
<evidence type="ECO:0000256" key="9">
    <source>
        <dbReference type="ARBA" id="ARBA00023172"/>
    </source>
</evidence>
<dbReference type="InterPro" id="IPR047112">
    <property type="entry name" value="RecG/Mfd"/>
</dbReference>
<evidence type="ECO:0000256" key="15">
    <source>
        <dbReference type="RuleBase" id="RU363016"/>
    </source>
</evidence>
<evidence type="ECO:0000256" key="2">
    <source>
        <dbReference type="ARBA" id="ARBA00017846"/>
    </source>
</evidence>
<dbReference type="FunFam" id="3.40.50.300:FF:000391">
    <property type="entry name" value="ATP-dependent DNA helicase RecG"/>
    <property type="match status" value="1"/>
</dbReference>
<evidence type="ECO:0000256" key="6">
    <source>
        <dbReference type="ARBA" id="ARBA00022806"/>
    </source>
</evidence>
<keyword evidence="7 15" id="KW-0067">ATP-binding</keyword>
<evidence type="ECO:0000259" key="17">
    <source>
        <dbReference type="PROSITE" id="PS51194"/>
    </source>
</evidence>
<name>A0AB35BXM5_9GAMM</name>
<dbReference type="NCBIfam" id="NF008165">
    <property type="entry name" value="PRK10917.1-3"/>
    <property type="match status" value="1"/>
</dbReference>
<dbReference type="InterPro" id="IPR004609">
    <property type="entry name" value="ATP-dep_DNA_helicase_RecG"/>
</dbReference>
<dbReference type="InterPro" id="IPR001650">
    <property type="entry name" value="Helicase_C-like"/>
</dbReference>
<evidence type="ECO:0000256" key="3">
    <source>
        <dbReference type="ARBA" id="ARBA00022741"/>
    </source>
</evidence>
<dbReference type="PANTHER" id="PTHR47964">
    <property type="entry name" value="ATP-DEPENDENT DNA HELICASE HOMOLOG RECG, CHLOROPLASTIC"/>
    <property type="match status" value="1"/>
</dbReference>
<evidence type="ECO:0000256" key="4">
    <source>
        <dbReference type="ARBA" id="ARBA00022763"/>
    </source>
</evidence>
<keyword evidence="10 15" id="KW-0234">DNA repair</keyword>
<dbReference type="CDD" id="cd04488">
    <property type="entry name" value="RecG_wedge_OBF"/>
    <property type="match status" value="1"/>
</dbReference>
<evidence type="ECO:0000256" key="8">
    <source>
        <dbReference type="ARBA" id="ARBA00023125"/>
    </source>
</evidence>
<accession>A0AB35BXM5</accession>
<evidence type="ECO:0000256" key="14">
    <source>
        <dbReference type="ARBA" id="ARBA00048988"/>
    </source>
</evidence>
<dbReference type="GO" id="GO:0016787">
    <property type="term" value="F:hydrolase activity"/>
    <property type="evidence" value="ECO:0007669"/>
    <property type="project" value="UniProtKB-KW"/>
</dbReference>
<dbReference type="InterPro" id="IPR033454">
    <property type="entry name" value="RecG_wedge"/>
</dbReference>
<keyword evidence="4 15" id="KW-0227">DNA damage</keyword>
<dbReference type="InterPro" id="IPR027417">
    <property type="entry name" value="P-loop_NTPase"/>
</dbReference>
<dbReference type="CDD" id="cd17992">
    <property type="entry name" value="DEXHc_RecG"/>
    <property type="match status" value="1"/>
</dbReference>
<dbReference type="Gene3D" id="1.10.150.20">
    <property type="entry name" value="5' to 3' exonuclease, C-terminal subdomain"/>
    <property type="match status" value="1"/>
</dbReference>
<organism evidence="18 19">
    <name type="scientific">Wohlfahrtiimonas chitiniclastica</name>
    <dbReference type="NCBI Taxonomy" id="400946"/>
    <lineage>
        <taxon>Bacteria</taxon>
        <taxon>Pseudomonadati</taxon>
        <taxon>Pseudomonadota</taxon>
        <taxon>Gammaproteobacteria</taxon>
        <taxon>Cardiobacteriales</taxon>
        <taxon>Ignatzschineriaceae</taxon>
        <taxon>Wohlfahrtiimonas</taxon>
    </lineage>
</organism>
<dbReference type="PROSITE" id="PS51192">
    <property type="entry name" value="HELICASE_ATP_BIND_1"/>
    <property type="match status" value="1"/>
</dbReference>
<dbReference type="NCBIfam" id="NF008168">
    <property type="entry name" value="PRK10917.2-2"/>
    <property type="match status" value="1"/>
</dbReference>
<dbReference type="Gene3D" id="3.40.50.300">
    <property type="entry name" value="P-loop containing nucleotide triphosphate hydrolases"/>
    <property type="match status" value="2"/>
</dbReference>
<reference evidence="18" key="1">
    <citation type="submission" date="2021-03" db="EMBL/GenBank/DDBJ databases">
        <title>Identification and antibiotic profiling of Wohlfahrtiimonas chitiniclastica, an underestimated human pathogen.</title>
        <authorList>
            <person name="Kopf A."/>
            <person name="Bunk B."/>
            <person name="Coldewey S."/>
            <person name="Gunzer F."/>
            <person name="Riedel T."/>
            <person name="Schroettner P."/>
        </authorList>
    </citation>
    <scope>NUCLEOTIDE SEQUENCE</scope>
    <source>
        <strain evidence="18">DSM 100917</strain>
    </source>
</reference>
<dbReference type="Pfam" id="PF17191">
    <property type="entry name" value="RecG_wedge"/>
    <property type="match status" value="1"/>
</dbReference>
<dbReference type="EC" id="5.6.2.4" evidence="13 15"/>
<dbReference type="NCBIfam" id="NF008163">
    <property type="entry name" value="PRK10917.1-1"/>
    <property type="match status" value="1"/>
</dbReference>
<comment type="function">
    <text evidence="15">Plays a critical role in recombination and DNA repair. Helps process Holliday junction intermediates to mature products by catalyzing branch migration. Has replication fork regression activity, unwinds stalled or blocked replication forks to make a HJ that can be resolved. Has a DNA unwinding activity characteristic of a DNA helicase with 3'-5' polarity.</text>
</comment>
<keyword evidence="9 15" id="KW-0233">DNA recombination</keyword>
<comment type="catalytic activity">
    <reaction evidence="14 15">
        <text>ATP + H2O = ADP + phosphate + H(+)</text>
        <dbReference type="Rhea" id="RHEA:13065"/>
        <dbReference type="ChEBI" id="CHEBI:15377"/>
        <dbReference type="ChEBI" id="CHEBI:15378"/>
        <dbReference type="ChEBI" id="CHEBI:30616"/>
        <dbReference type="ChEBI" id="CHEBI:43474"/>
        <dbReference type="ChEBI" id="CHEBI:456216"/>
        <dbReference type="EC" id="5.6.2.4"/>
    </reaction>
</comment>
<keyword evidence="3 15" id="KW-0547">Nucleotide-binding</keyword>
<feature type="domain" description="Helicase C-terminal" evidence="17">
    <location>
        <begin position="468"/>
        <end position="614"/>
    </location>
</feature>
<evidence type="ECO:0000256" key="13">
    <source>
        <dbReference type="ARBA" id="ARBA00034808"/>
    </source>
</evidence>
<dbReference type="PROSITE" id="PS51194">
    <property type="entry name" value="HELICASE_CTER"/>
    <property type="match status" value="1"/>
</dbReference>
<dbReference type="RefSeq" id="WP_008315878.1">
    <property type="nucleotide sequence ID" value="NZ_JAGIBT010000003.1"/>
</dbReference>
<evidence type="ECO:0000259" key="16">
    <source>
        <dbReference type="PROSITE" id="PS51192"/>
    </source>
</evidence>
<dbReference type="EMBL" id="JAGIBU010000003">
    <property type="protein sequence ID" value="MBS7824499.1"/>
    <property type="molecule type" value="Genomic_DNA"/>
</dbReference>
<dbReference type="GO" id="GO:0003677">
    <property type="term" value="F:DNA binding"/>
    <property type="evidence" value="ECO:0007669"/>
    <property type="project" value="UniProtKB-KW"/>
</dbReference>
<protein>
    <recommendedName>
        <fullName evidence="2 15">ATP-dependent DNA helicase RecG</fullName>
        <ecNumber evidence="13 15">5.6.2.4</ecNumber>
    </recommendedName>
</protein>
<dbReference type="SUPFAM" id="SSF52540">
    <property type="entry name" value="P-loop containing nucleoside triphosphate hydrolases"/>
    <property type="match status" value="2"/>
</dbReference>
<dbReference type="Pfam" id="PF00271">
    <property type="entry name" value="Helicase_C"/>
    <property type="match status" value="1"/>
</dbReference>
<dbReference type="InterPro" id="IPR045562">
    <property type="entry name" value="RecG_dom3_C"/>
</dbReference>
<evidence type="ECO:0000313" key="18">
    <source>
        <dbReference type="EMBL" id="MBS7824499.1"/>
    </source>
</evidence>
<keyword evidence="6 15" id="KW-0347">Helicase</keyword>
<dbReference type="AlphaFoldDB" id="A0AB35BXM5"/>
<dbReference type="GO" id="GO:0005524">
    <property type="term" value="F:ATP binding"/>
    <property type="evidence" value="ECO:0007669"/>
    <property type="project" value="UniProtKB-KW"/>
</dbReference>
<dbReference type="GO" id="GO:0006281">
    <property type="term" value="P:DNA repair"/>
    <property type="evidence" value="ECO:0007669"/>
    <property type="project" value="UniProtKB-UniRule"/>
</dbReference>
<keyword evidence="8" id="KW-0238">DNA-binding</keyword>
<dbReference type="InterPro" id="IPR014001">
    <property type="entry name" value="Helicase_ATP-bd"/>
</dbReference>
<proteinExistence type="inferred from homology"/>